<organism evidence="2">
    <name type="scientific">bioreactor metagenome</name>
    <dbReference type="NCBI Taxonomy" id="1076179"/>
    <lineage>
        <taxon>unclassified sequences</taxon>
        <taxon>metagenomes</taxon>
        <taxon>ecological metagenomes</taxon>
    </lineage>
</organism>
<feature type="transmembrane region" description="Helical" evidence="1">
    <location>
        <begin position="27"/>
        <end position="48"/>
    </location>
</feature>
<dbReference type="AlphaFoldDB" id="A0A645HPG6"/>
<keyword evidence="1" id="KW-0812">Transmembrane</keyword>
<evidence type="ECO:0000256" key="1">
    <source>
        <dbReference type="SAM" id="Phobius"/>
    </source>
</evidence>
<dbReference type="EMBL" id="VSSQ01097707">
    <property type="protein sequence ID" value="MPN40955.1"/>
    <property type="molecule type" value="Genomic_DNA"/>
</dbReference>
<accession>A0A645HPG6</accession>
<keyword evidence="1" id="KW-1133">Transmembrane helix</keyword>
<gene>
    <name evidence="2" type="ORF">SDC9_188495</name>
</gene>
<reference evidence="2" key="1">
    <citation type="submission" date="2019-08" db="EMBL/GenBank/DDBJ databases">
        <authorList>
            <person name="Kucharzyk K."/>
            <person name="Murdoch R.W."/>
            <person name="Higgins S."/>
            <person name="Loffler F."/>
        </authorList>
    </citation>
    <scope>NUCLEOTIDE SEQUENCE</scope>
</reference>
<sequence>MKNASAAIIGGADGPTAIFVASRSMTLLLLFAAAAVLLVAGAVVFAVYRHSKNKKG</sequence>
<comment type="caution">
    <text evidence="2">The sequence shown here is derived from an EMBL/GenBank/DDBJ whole genome shotgun (WGS) entry which is preliminary data.</text>
</comment>
<evidence type="ECO:0000313" key="2">
    <source>
        <dbReference type="EMBL" id="MPN40955.1"/>
    </source>
</evidence>
<keyword evidence="1" id="KW-0472">Membrane</keyword>
<proteinExistence type="predicted"/>
<protein>
    <submittedName>
        <fullName evidence="2">Uncharacterized protein</fullName>
    </submittedName>
</protein>
<name>A0A645HPG6_9ZZZZ</name>